<name>A9UWK1_MONBE</name>
<dbReference type="InterPro" id="IPR000719">
    <property type="entry name" value="Prot_kinase_dom"/>
</dbReference>
<dbReference type="Pfam" id="PF07714">
    <property type="entry name" value="PK_Tyr_Ser-Thr"/>
    <property type="match status" value="1"/>
</dbReference>
<dbReference type="SMART" id="SM00219">
    <property type="entry name" value="TyrKc"/>
    <property type="match status" value="1"/>
</dbReference>
<keyword evidence="2" id="KW-0067">ATP-binding</keyword>
<dbReference type="KEGG" id="mbr:MONBRDRAFT_1858"/>
<reference evidence="4 5" key="1">
    <citation type="journal article" date="2008" name="Nature">
        <title>The genome of the choanoflagellate Monosiga brevicollis and the origin of metazoans.</title>
        <authorList>
            <consortium name="JGI Sequencing"/>
            <person name="King N."/>
            <person name="Westbrook M.J."/>
            <person name="Young S.L."/>
            <person name="Kuo A."/>
            <person name="Abedin M."/>
            <person name="Chapman J."/>
            <person name="Fairclough S."/>
            <person name="Hellsten U."/>
            <person name="Isogai Y."/>
            <person name="Letunic I."/>
            <person name="Marr M."/>
            <person name="Pincus D."/>
            <person name="Putnam N."/>
            <person name="Rokas A."/>
            <person name="Wright K.J."/>
            <person name="Zuzow R."/>
            <person name="Dirks W."/>
            <person name="Good M."/>
            <person name="Goodstein D."/>
            <person name="Lemons D."/>
            <person name="Li W."/>
            <person name="Lyons J.B."/>
            <person name="Morris A."/>
            <person name="Nichols S."/>
            <person name="Richter D.J."/>
            <person name="Salamov A."/>
            <person name="Bork P."/>
            <person name="Lim W.A."/>
            <person name="Manning G."/>
            <person name="Miller W.T."/>
            <person name="McGinnis W."/>
            <person name="Shapiro H."/>
            <person name="Tjian R."/>
            <person name="Grigoriev I.V."/>
            <person name="Rokhsar D."/>
        </authorList>
    </citation>
    <scope>NUCLEOTIDE SEQUENCE [LARGE SCALE GENOMIC DNA]</scope>
    <source>
        <strain evidence="5">MX1 / ATCC 50154</strain>
    </source>
</reference>
<dbReference type="EMBL" id="CH991548">
    <property type="protein sequence ID" value="EDQ90227.1"/>
    <property type="molecule type" value="Genomic_DNA"/>
</dbReference>
<evidence type="ECO:0000256" key="2">
    <source>
        <dbReference type="ARBA" id="ARBA00022840"/>
    </source>
</evidence>
<dbReference type="InterPro" id="IPR050198">
    <property type="entry name" value="Non-receptor_tyrosine_kinases"/>
</dbReference>
<dbReference type="PROSITE" id="PS50011">
    <property type="entry name" value="PROTEIN_KINASE_DOM"/>
    <property type="match status" value="1"/>
</dbReference>
<dbReference type="InterPro" id="IPR001245">
    <property type="entry name" value="Ser-Thr/Tyr_kinase_cat_dom"/>
</dbReference>
<dbReference type="RefSeq" id="XP_001744994.1">
    <property type="nucleotide sequence ID" value="XM_001744942.1"/>
</dbReference>
<evidence type="ECO:0000259" key="3">
    <source>
        <dbReference type="PROSITE" id="PS50011"/>
    </source>
</evidence>
<dbReference type="STRING" id="81824.A9UWK1"/>
<dbReference type="GO" id="GO:0004713">
    <property type="term" value="F:protein tyrosine kinase activity"/>
    <property type="evidence" value="ECO:0007669"/>
    <property type="project" value="InterPro"/>
</dbReference>
<proteinExistence type="predicted"/>
<protein>
    <recommendedName>
        <fullName evidence="3">Protein kinase domain-containing protein</fullName>
    </recommendedName>
</protein>
<keyword evidence="5" id="KW-1185">Reference proteome</keyword>
<dbReference type="InterPro" id="IPR011009">
    <property type="entry name" value="Kinase-like_dom_sf"/>
</dbReference>
<evidence type="ECO:0000313" key="4">
    <source>
        <dbReference type="EMBL" id="EDQ90227.1"/>
    </source>
</evidence>
<gene>
    <name evidence="4" type="ORF">MONBRDRAFT_1858</name>
</gene>
<evidence type="ECO:0000256" key="1">
    <source>
        <dbReference type="ARBA" id="ARBA00022741"/>
    </source>
</evidence>
<keyword evidence="1" id="KW-0547">Nucleotide-binding</keyword>
<dbReference type="PANTHER" id="PTHR24418">
    <property type="entry name" value="TYROSINE-PROTEIN KINASE"/>
    <property type="match status" value="1"/>
</dbReference>
<evidence type="ECO:0000313" key="5">
    <source>
        <dbReference type="Proteomes" id="UP000001357"/>
    </source>
</evidence>
<dbReference type="Proteomes" id="UP000001357">
    <property type="component" value="Unassembled WGS sequence"/>
</dbReference>
<dbReference type="InterPro" id="IPR020635">
    <property type="entry name" value="Tyr_kinase_cat_dom"/>
</dbReference>
<dbReference type="AlphaFoldDB" id="A9UWK1"/>
<feature type="domain" description="Protein kinase" evidence="3">
    <location>
        <begin position="1"/>
        <end position="137"/>
    </location>
</feature>
<feature type="non-terminal residue" evidence="4">
    <location>
        <position position="1"/>
    </location>
</feature>
<dbReference type="SUPFAM" id="SSF56112">
    <property type="entry name" value="Protein kinase-like (PK-like)"/>
    <property type="match status" value="1"/>
</dbReference>
<feature type="non-terminal residue" evidence="4">
    <location>
        <position position="137"/>
    </location>
</feature>
<organism evidence="4 5">
    <name type="scientific">Monosiga brevicollis</name>
    <name type="common">Choanoflagellate</name>
    <dbReference type="NCBI Taxonomy" id="81824"/>
    <lineage>
        <taxon>Eukaryota</taxon>
        <taxon>Choanoflagellata</taxon>
        <taxon>Craspedida</taxon>
        <taxon>Salpingoecidae</taxon>
        <taxon>Monosiga</taxon>
    </lineage>
</organism>
<dbReference type="InParanoid" id="A9UWK1"/>
<dbReference type="GO" id="GO:0005524">
    <property type="term" value="F:ATP binding"/>
    <property type="evidence" value="ECO:0007669"/>
    <property type="project" value="UniProtKB-KW"/>
</dbReference>
<accession>A9UWK1</accession>
<dbReference type="eggNOG" id="KOG1026">
    <property type="taxonomic scope" value="Eukaryota"/>
</dbReference>
<dbReference type="GeneID" id="5890091"/>
<sequence>LIGRCLNVKVADFGLSRVMQLGRDDSDAYYRIKTRQPMPLRWMAPSTIVDRKFTSESDVWSYGCLLCEMWSAGEMPFNDLDDQQVVERLLAAYAGRVPENEPVLASPKSCPPLIDALIQSCLTVNGELRPNFIVLRR</sequence>
<dbReference type="Gene3D" id="1.10.510.10">
    <property type="entry name" value="Transferase(Phosphotransferase) domain 1"/>
    <property type="match status" value="1"/>
</dbReference>